<dbReference type="AlphaFoldDB" id="A0A5A7NCB3"/>
<protein>
    <submittedName>
        <fullName evidence="1">Uncharacterized protein</fullName>
    </submittedName>
</protein>
<proteinExistence type="predicted"/>
<sequence length="72" mass="7899">MALGGQNDFGGWGLLAPIERTHQHIAIGIGAGYFEDHDRRQMARRTQGFAAIAGDHAILFHFTQAFFEGDAI</sequence>
<keyword evidence="2" id="KW-1185">Reference proteome</keyword>
<name>A0A5A7NCB3_9PROT</name>
<dbReference type="Proteomes" id="UP000324996">
    <property type="component" value="Unassembled WGS sequence"/>
</dbReference>
<organism evidence="1 2">
    <name type="scientific">Iodidimonas nitroreducens</name>
    <dbReference type="NCBI Taxonomy" id="1236968"/>
    <lineage>
        <taxon>Bacteria</taxon>
        <taxon>Pseudomonadati</taxon>
        <taxon>Pseudomonadota</taxon>
        <taxon>Alphaproteobacteria</taxon>
        <taxon>Iodidimonadales</taxon>
        <taxon>Iodidimonadaceae</taxon>
        <taxon>Iodidimonas</taxon>
    </lineage>
</organism>
<comment type="caution">
    <text evidence="1">The sequence shown here is derived from an EMBL/GenBank/DDBJ whole genome shotgun (WGS) entry which is preliminary data.</text>
</comment>
<evidence type="ECO:0000313" key="2">
    <source>
        <dbReference type="Proteomes" id="UP000324996"/>
    </source>
</evidence>
<reference evidence="1 2" key="1">
    <citation type="submission" date="2019-09" db="EMBL/GenBank/DDBJ databases">
        <title>NBRP : Genome information of microbial organism related human and environment.</title>
        <authorList>
            <person name="Hattori M."/>
            <person name="Oshima K."/>
            <person name="Inaba H."/>
            <person name="Suda W."/>
            <person name="Sakamoto M."/>
            <person name="Iino T."/>
            <person name="Kitahara M."/>
            <person name="Oshida Y."/>
            <person name="Iida T."/>
            <person name="Kudo T."/>
            <person name="Itoh T."/>
            <person name="Ohkuma M."/>
        </authorList>
    </citation>
    <scope>NUCLEOTIDE SEQUENCE [LARGE SCALE GENOMIC DNA]</scope>
    <source>
        <strain evidence="1 2">Q-1</strain>
    </source>
</reference>
<accession>A0A5A7NCB3</accession>
<evidence type="ECO:0000313" key="1">
    <source>
        <dbReference type="EMBL" id="GER05245.1"/>
    </source>
</evidence>
<dbReference type="EMBL" id="BKCN01000020">
    <property type="protein sequence ID" value="GER05245.1"/>
    <property type="molecule type" value="Genomic_DNA"/>
</dbReference>
<gene>
    <name evidence="1" type="ORF">JCM17846_29270</name>
</gene>